<evidence type="ECO:0000313" key="1">
    <source>
        <dbReference type="EMBL" id="SMH29401.1"/>
    </source>
</evidence>
<proteinExistence type="predicted"/>
<organism evidence="1 2">
    <name type="scientific">Mesorhizobium australicum</name>
    <dbReference type="NCBI Taxonomy" id="536018"/>
    <lineage>
        <taxon>Bacteria</taxon>
        <taxon>Pseudomonadati</taxon>
        <taxon>Pseudomonadota</taxon>
        <taxon>Alphaproteobacteria</taxon>
        <taxon>Hyphomicrobiales</taxon>
        <taxon>Phyllobacteriaceae</taxon>
        <taxon>Mesorhizobium</taxon>
    </lineage>
</organism>
<reference evidence="1 2" key="1">
    <citation type="submission" date="2017-04" db="EMBL/GenBank/DDBJ databases">
        <authorList>
            <person name="Afonso C.L."/>
            <person name="Miller P.J."/>
            <person name="Scott M.A."/>
            <person name="Spackman E."/>
            <person name="Goraichik I."/>
            <person name="Dimitrov K.M."/>
            <person name="Suarez D.L."/>
            <person name="Swayne D.E."/>
        </authorList>
    </citation>
    <scope>NUCLEOTIDE SEQUENCE [LARGE SCALE GENOMIC DNA]</scope>
    <source>
        <strain evidence="1 2">B5P</strain>
    </source>
</reference>
<keyword evidence="2" id="KW-1185">Reference proteome</keyword>
<evidence type="ECO:0008006" key="3">
    <source>
        <dbReference type="Google" id="ProtNLM"/>
    </source>
</evidence>
<protein>
    <recommendedName>
        <fullName evidence="3">DUF1850 domain-containing protein</fullName>
    </recommendedName>
</protein>
<dbReference type="OrthoDB" id="5298197at2"/>
<dbReference type="InterPro" id="IPR015001">
    <property type="entry name" value="DUF1850"/>
</dbReference>
<evidence type="ECO:0000313" key="2">
    <source>
        <dbReference type="Proteomes" id="UP000193083"/>
    </source>
</evidence>
<dbReference type="EMBL" id="FXBL01000004">
    <property type="protein sequence ID" value="SMH29401.1"/>
    <property type="molecule type" value="Genomic_DNA"/>
</dbReference>
<dbReference type="AlphaFoldDB" id="A0A1X7MY51"/>
<gene>
    <name evidence="1" type="ORF">SAMN02982922_0889</name>
</gene>
<accession>A0A1X7MY51</accession>
<dbReference type="Pfam" id="PF08905">
    <property type="entry name" value="DUF1850"/>
    <property type="match status" value="1"/>
</dbReference>
<name>A0A1X7MY51_9HYPH</name>
<dbReference type="Proteomes" id="UP000193083">
    <property type="component" value="Unassembled WGS sequence"/>
</dbReference>
<sequence length="129" mass="13447">MPVCLVAGGKTVMVALSAFTLAWTHSVEKVRWEEDWVLSDAGLRIVEARVKGSGAGMEIPDGAVLRDGAWRYTPTLAPREALLLAQSGATAGGWEICADGKCVRVGETAGPPAEIRACADGEALPADAQ</sequence>